<name>A0A9X2KIU7_9MICC</name>
<dbReference type="EMBL" id="JANAFB010000020">
    <property type="protein sequence ID" value="MCP3426204.1"/>
    <property type="molecule type" value="Genomic_DNA"/>
</dbReference>
<accession>A0A9X2KIU7</accession>
<proteinExistence type="predicted"/>
<dbReference type="CDD" id="cd00565">
    <property type="entry name" value="Ubl_ThiS"/>
    <property type="match status" value="1"/>
</dbReference>
<comment type="caution">
    <text evidence="1">The sequence shown here is derived from an EMBL/GenBank/DDBJ whole genome shotgun (WGS) entry which is preliminary data.</text>
</comment>
<dbReference type="InterPro" id="IPR010035">
    <property type="entry name" value="Thi_S"/>
</dbReference>
<organism evidence="1 2">
    <name type="scientific">Rothia santali</name>
    <dbReference type="NCBI Taxonomy" id="2949643"/>
    <lineage>
        <taxon>Bacteria</taxon>
        <taxon>Bacillati</taxon>
        <taxon>Actinomycetota</taxon>
        <taxon>Actinomycetes</taxon>
        <taxon>Micrococcales</taxon>
        <taxon>Micrococcaceae</taxon>
        <taxon>Rothia</taxon>
    </lineage>
</organism>
<dbReference type="Proteomes" id="UP001139502">
    <property type="component" value="Unassembled WGS sequence"/>
</dbReference>
<dbReference type="InterPro" id="IPR016155">
    <property type="entry name" value="Mopterin_synth/thiamin_S_b"/>
</dbReference>
<dbReference type="InterPro" id="IPR003749">
    <property type="entry name" value="ThiS/MoaD-like"/>
</dbReference>
<dbReference type="RefSeq" id="WP_254166755.1">
    <property type="nucleotide sequence ID" value="NZ_JANAFB010000020.1"/>
</dbReference>
<evidence type="ECO:0000313" key="2">
    <source>
        <dbReference type="Proteomes" id="UP001139502"/>
    </source>
</evidence>
<sequence>MITVTINGDAVELPDDSTVVDAVAATLDRELDPDGRPSDGGRLGVAVSLDAAVVPRSAWASTTLAPDAEIELVTAVQGG</sequence>
<protein>
    <submittedName>
        <fullName evidence="1">Sulfur carrier protein ThiS</fullName>
    </submittedName>
</protein>
<keyword evidence="2" id="KW-1185">Reference proteome</keyword>
<reference evidence="1" key="1">
    <citation type="submission" date="2022-06" db="EMBL/GenBank/DDBJ databases">
        <title>Rothia sp. isolated from sandalwood seedling.</title>
        <authorList>
            <person name="Tuikhar N."/>
            <person name="Kirdat K."/>
            <person name="Thorat V."/>
            <person name="Swetha P."/>
            <person name="Padma S."/>
            <person name="Sundararaj R."/>
            <person name="Yadav A."/>
        </authorList>
    </citation>
    <scope>NUCLEOTIDE SEQUENCE</scope>
    <source>
        <strain evidence="1">AR01</strain>
    </source>
</reference>
<dbReference type="Gene3D" id="3.10.20.30">
    <property type="match status" value="1"/>
</dbReference>
<dbReference type="Pfam" id="PF02597">
    <property type="entry name" value="ThiS"/>
    <property type="match status" value="1"/>
</dbReference>
<dbReference type="AlphaFoldDB" id="A0A9X2KIU7"/>
<gene>
    <name evidence="1" type="primary">thiS</name>
    <name evidence="1" type="ORF">NBM05_09335</name>
</gene>
<dbReference type="NCBIfam" id="TIGR01683">
    <property type="entry name" value="thiS"/>
    <property type="match status" value="1"/>
</dbReference>
<dbReference type="InterPro" id="IPR012675">
    <property type="entry name" value="Beta-grasp_dom_sf"/>
</dbReference>
<evidence type="ECO:0000313" key="1">
    <source>
        <dbReference type="EMBL" id="MCP3426204.1"/>
    </source>
</evidence>
<dbReference type="SUPFAM" id="SSF54285">
    <property type="entry name" value="MoaD/ThiS"/>
    <property type="match status" value="1"/>
</dbReference>